<proteinExistence type="inferred from homology"/>
<dbReference type="Pfam" id="PF02604">
    <property type="entry name" value="PhdYeFM_antitox"/>
    <property type="match status" value="1"/>
</dbReference>
<comment type="similarity">
    <text evidence="1 2">Belongs to the phD/YefM antitoxin family.</text>
</comment>
<dbReference type="EMBL" id="MGAF01000019">
    <property type="protein sequence ID" value="OGK41337.1"/>
    <property type="molecule type" value="Genomic_DNA"/>
</dbReference>
<sequence>MIDSTNSLIGTASISAMDLRKEPGRFLDRVSYRGESFLIERAGEPKAVLVPVRDYREMKRLKQVSKDRFFGLTKELRQAFKNIKPEKIGAEIEKAIKEVRVAKKSRKV</sequence>
<organism evidence="3 4">
    <name type="scientific">Candidatus Roizmanbacteria bacterium RIFCSPLOWO2_01_FULL_35_13</name>
    <dbReference type="NCBI Taxonomy" id="1802055"/>
    <lineage>
        <taxon>Bacteria</taxon>
        <taxon>Candidatus Roizmaniibacteriota</taxon>
    </lineage>
</organism>
<dbReference type="InterPro" id="IPR036165">
    <property type="entry name" value="YefM-like_sf"/>
</dbReference>
<dbReference type="AlphaFoldDB" id="A0A1F7IDA1"/>
<dbReference type="InterPro" id="IPR006442">
    <property type="entry name" value="Antitoxin_Phd/YefM"/>
</dbReference>
<evidence type="ECO:0000256" key="1">
    <source>
        <dbReference type="ARBA" id="ARBA00009981"/>
    </source>
</evidence>
<reference evidence="3 4" key="1">
    <citation type="journal article" date="2016" name="Nat. Commun.">
        <title>Thousands of microbial genomes shed light on interconnected biogeochemical processes in an aquifer system.</title>
        <authorList>
            <person name="Anantharaman K."/>
            <person name="Brown C.T."/>
            <person name="Hug L.A."/>
            <person name="Sharon I."/>
            <person name="Castelle C.J."/>
            <person name="Probst A.J."/>
            <person name="Thomas B.C."/>
            <person name="Singh A."/>
            <person name="Wilkins M.J."/>
            <person name="Karaoz U."/>
            <person name="Brodie E.L."/>
            <person name="Williams K.H."/>
            <person name="Hubbard S.S."/>
            <person name="Banfield J.F."/>
        </authorList>
    </citation>
    <scope>NUCLEOTIDE SEQUENCE [LARGE SCALE GENOMIC DNA]</scope>
</reference>
<evidence type="ECO:0000256" key="2">
    <source>
        <dbReference type="RuleBase" id="RU362080"/>
    </source>
</evidence>
<dbReference type="STRING" id="1802055.A3A74_03315"/>
<protein>
    <recommendedName>
        <fullName evidence="2">Antitoxin</fullName>
    </recommendedName>
</protein>
<evidence type="ECO:0000313" key="3">
    <source>
        <dbReference type="EMBL" id="OGK41337.1"/>
    </source>
</evidence>
<dbReference type="NCBIfam" id="TIGR01552">
    <property type="entry name" value="phd_fam"/>
    <property type="match status" value="1"/>
</dbReference>
<comment type="caution">
    <text evidence="3">The sequence shown here is derived from an EMBL/GenBank/DDBJ whole genome shotgun (WGS) entry which is preliminary data.</text>
</comment>
<dbReference type="SUPFAM" id="SSF143120">
    <property type="entry name" value="YefM-like"/>
    <property type="match status" value="1"/>
</dbReference>
<name>A0A1F7IDA1_9BACT</name>
<gene>
    <name evidence="3" type="ORF">A3A74_03315</name>
</gene>
<comment type="function">
    <text evidence="2">Antitoxin component of a type II toxin-antitoxin (TA) system.</text>
</comment>
<accession>A0A1F7IDA1</accession>
<dbReference type="Gene3D" id="3.40.1620.10">
    <property type="entry name" value="YefM-like domain"/>
    <property type="match status" value="1"/>
</dbReference>
<evidence type="ECO:0000313" key="4">
    <source>
        <dbReference type="Proteomes" id="UP000179270"/>
    </source>
</evidence>
<dbReference type="Proteomes" id="UP000179270">
    <property type="component" value="Unassembled WGS sequence"/>
</dbReference>